<evidence type="ECO:0000313" key="2">
    <source>
        <dbReference type="Proteomes" id="UP000602510"/>
    </source>
</evidence>
<dbReference type="EMBL" id="WSZM01000177">
    <property type="protein sequence ID" value="KAF4039296.1"/>
    <property type="molecule type" value="Genomic_DNA"/>
</dbReference>
<dbReference type="Proteomes" id="UP000602510">
    <property type="component" value="Unassembled WGS sequence"/>
</dbReference>
<name>A0A833TDW0_PHYIN</name>
<evidence type="ECO:0000313" key="1">
    <source>
        <dbReference type="EMBL" id="KAF4039296.1"/>
    </source>
</evidence>
<dbReference type="AlphaFoldDB" id="A0A833TDW0"/>
<proteinExistence type="predicted"/>
<keyword evidence="2" id="KW-1185">Reference proteome</keyword>
<protein>
    <recommendedName>
        <fullName evidence="3">PiggyBac transposable element-derived protein domain-containing protein</fullName>
    </recommendedName>
</protein>
<sequence length="177" mass="19837">MAKRGAGDPVTRDGLFCPSRGQPGTQMLTNFAQAEFGVSWEEAEARLTASCVEYGTRSKKSDQAMFMILGILHTMTRGTSTWFDSDLKPNTRAYKLLEVIEPILFAKFVKPVTMTQQCESNKTVRNDLYAFLATDVKFQPAYYPSIHFTEKKTHFSGTHKLYGYKLVCSVANPSVVV</sequence>
<organism evidence="1 2">
    <name type="scientific">Phytophthora infestans</name>
    <name type="common">Potato late blight agent</name>
    <name type="synonym">Botrytis infestans</name>
    <dbReference type="NCBI Taxonomy" id="4787"/>
    <lineage>
        <taxon>Eukaryota</taxon>
        <taxon>Sar</taxon>
        <taxon>Stramenopiles</taxon>
        <taxon>Oomycota</taxon>
        <taxon>Peronosporomycetes</taxon>
        <taxon>Peronosporales</taxon>
        <taxon>Peronosporaceae</taxon>
        <taxon>Phytophthora</taxon>
    </lineage>
</organism>
<gene>
    <name evidence="1" type="ORF">GN244_ATG08542</name>
</gene>
<comment type="caution">
    <text evidence="1">The sequence shown here is derived from an EMBL/GenBank/DDBJ whole genome shotgun (WGS) entry which is preliminary data.</text>
</comment>
<accession>A0A833TDW0</accession>
<evidence type="ECO:0008006" key="3">
    <source>
        <dbReference type="Google" id="ProtNLM"/>
    </source>
</evidence>
<reference evidence="1" key="1">
    <citation type="submission" date="2020-04" db="EMBL/GenBank/DDBJ databases">
        <title>Hybrid Assembly of Korean Phytophthora infestans isolates.</title>
        <authorList>
            <person name="Prokchorchik M."/>
            <person name="Lee Y."/>
            <person name="Seo J."/>
            <person name="Cho J.-H."/>
            <person name="Park Y.-E."/>
            <person name="Jang D.-C."/>
            <person name="Im J.-S."/>
            <person name="Choi J.-G."/>
            <person name="Park H.-J."/>
            <person name="Lee G.-B."/>
            <person name="Lee Y.-G."/>
            <person name="Hong S.-Y."/>
            <person name="Cho K."/>
            <person name="Sohn K.H."/>
        </authorList>
    </citation>
    <scope>NUCLEOTIDE SEQUENCE</scope>
    <source>
        <strain evidence="1">KR_1_A1</strain>
    </source>
</reference>